<keyword evidence="1" id="KW-0812">Transmembrane</keyword>
<feature type="transmembrane region" description="Helical" evidence="1">
    <location>
        <begin position="161"/>
        <end position="183"/>
    </location>
</feature>
<dbReference type="AlphaFoldDB" id="A0A1G2P0C3"/>
<name>A0A1G2P0C3_9BACT</name>
<keyword evidence="1" id="KW-0472">Membrane</keyword>
<evidence type="ECO:0000313" key="4">
    <source>
        <dbReference type="Proteomes" id="UP000177269"/>
    </source>
</evidence>
<gene>
    <name evidence="3" type="ORF">A3G52_04180</name>
</gene>
<dbReference type="Pfam" id="PF09925">
    <property type="entry name" value="DUF2157"/>
    <property type="match status" value="1"/>
</dbReference>
<feature type="transmembrane region" description="Helical" evidence="1">
    <location>
        <begin position="108"/>
        <end position="130"/>
    </location>
</feature>
<feature type="transmembrane region" description="Helical" evidence="1">
    <location>
        <begin position="249"/>
        <end position="266"/>
    </location>
</feature>
<keyword evidence="1" id="KW-1133">Transmembrane helix</keyword>
<proteinExistence type="predicted"/>
<organism evidence="3 4">
    <name type="scientific">Candidatus Taylorbacteria bacterium RIFCSPLOWO2_12_FULL_43_20</name>
    <dbReference type="NCBI Taxonomy" id="1802332"/>
    <lineage>
        <taxon>Bacteria</taxon>
        <taxon>Candidatus Tayloriibacteriota</taxon>
    </lineage>
</organism>
<feature type="transmembrane region" description="Helical" evidence="1">
    <location>
        <begin position="136"/>
        <end position="154"/>
    </location>
</feature>
<sequence>MNKEELLQELSVKLNNGEISRDEIANRFNLQGASSVERVETVKKPWQFSTTKALYALGAAIVIIGVVIFVGQIWDDVGSFGRISVTLGLGILMAAIGSILLKQKPHDLIGSIFHLIGGVLIPSGVAVALFEFRVDGDWTIALVFGLVSVFYLLLTIAHKQAILTFFAIANGTATIYLVLNAIVGSPFRANGIREIYQYITMVIGVSYLLLGYSFHGSWNKHLTGILYFLGSLAFLGSAFSQVFDSSAWRLSYVLLVIGGVLLSVYLRSRGILAVSTIFLIAYVSYITSKYFANSLGWPISLVILGFVFIGLGYISIAINKKYIKNV</sequence>
<dbReference type="Proteomes" id="UP000177269">
    <property type="component" value="Unassembled WGS sequence"/>
</dbReference>
<reference evidence="3 4" key="1">
    <citation type="journal article" date="2016" name="Nat. Commun.">
        <title>Thousands of microbial genomes shed light on interconnected biogeochemical processes in an aquifer system.</title>
        <authorList>
            <person name="Anantharaman K."/>
            <person name="Brown C.T."/>
            <person name="Hug L.A."/>
            <person name="Sharon I."/>
            <person name="Castelle C.J."/>
            <person name="Probst A.J."/>
            <person name="Thomas B.C."/>
            <person name="Singh A."/>
            <person name="Wilkins M.J."/>
            <person name="Karaoz U."/>
            <person name="Brodie E.L."/>
            <person name="Williams K.H."/>
            <person name="Hubbard S.S."/>
            <person name="Banfield J.F."/>
        </authorList>
    </citation>
    <scope>NUCLEOTIDE SEQUENCE [LARGE SCALE GENOMIC DNA]</scope>
</reference>
<evidence type="ECO:0000256" key="1">
    <source>
        <dbReference type="SAM" id="Phobius"/>
    </source>
</evidence>
<feature type="transmembrane region" description="Helical" evidence="1">
    <location>
        <begin position="271"/>
        <end position="291"/>
    </location>
</feature>
<feature type="transmembrane region" description="Helical" evidence="1">
    <location>
        <begin position="195"/>
        <end position="212"/>
    </location>
</feature>
<evidence type="ECO:0000313" key="3">
    <source>
        <dbReference type="EMBL" id="OHA41733.1"/>
    </source>
</evidence>
<comment type="caution">
    <text evidence="3">The sequence shown here is derived from an EMBL/GenBank/DDBJ whole genome shotgun (WGS) entry which is preliminary data.</text>
</comment>
<protein>
    <recommendedName>
        <fullName evidence="2">DUF2157 domain-containing protein</fullName>
    </recommendedName>
</protein>
<feature type="transmembrane region" description="Helical" evidence="1">
    <location>
        <begin position="224"/>
        <end position="243"/>
    </location>
</feature>
<evidence type="ECO:0000259" key="2">
    <source>
        <dbReference type="Pfam" id="PF09925"/>
    </source>
</evidence>
<feature type="domain" description="DUF2157" evidence="2">
    <location>
        <begin position="44"/>
        <end position="148"/>
    </location>
</feature>
<feature type="transmembrane region" description="Helical" evidence="1">
    <location>
        <begin position="297"/>
        <end position="318"/>
    </location>
</feature>
<feature type="transmembrane region" description="Helical" evidence="1">
    <location>
        <begin position="53"/>
        <end position="74"/>
    </location>
</feature>
<dbReference type="InterPro" id="IPR018677">
    <property type="entry name" value="DUF2157"/>
</dbReference>
<accession>A0A1G2P0C3</accession>
<feature type="transmembrane region" description="Helical" evidence="1">
    <location>
        <begin position="80"/>
        <end position="101"/>
    </location>
</feature>
<dbReference type="EMBL" id="MHSK01000026">
    <property type="protein sequence ID" value="OHA41733.1"/>
    <property type="molecule type" value="Genomic_DNA"/>
</dbReference>